<dbReference type="Proteomes" id="UP000551758">
    <property type="component" value="Unassembled WGS sequence"/>
</dbReference>
<sequence>TPGKGMGSLSAANARFCFDVFKEMSYDHTVENLFFSPLSLLSALAVVLFGARGDSASQMEKVLHLSELTGTGNASNAKCKQDTGIHSHIQALLSEINLSRHSQAHMASGIFAEEAHPFLPKYLDCIEQLYKLKPENLDFKNNLEEARMQINSWIEHETKGEIKGLLSPNSLTSSDQLVIVNAISFRGTWKYAFQKDQTTAMAFRLDESRSKPAQMMWLQGHFKLGSIKEPRVQVPEMPDAEDHLSMVIIVPREDISLGQVTKEITYEKLKSWIGPANMKDTAVVLHLPQLRLDERREDLTFILAALGMTDVFDYSRADLSGITAGRGLVVSKIIHKAVLEVTEGGSEFTLTNQTSKVENSEIFKVDRPFLFFILHKETKTILFYGRVSTP</sequence>
<evidence type="ECO:0000256" key="1">
    <source>
        <dbReference type="ARBA" id="ARBA00006426"/>
    </source>
</evidence>
<keyword evidence="2" id="KW-0646">Protease inhibitor</keyword>
<accession>A0A7J7ETM2</accession>
<comment type="caution">
    <text evidence="5">The sequence shown here is derived from an EMBL/GenBank/DDBJ whole genome shotgun (WGS) entry which is preliminary data.</text>
</comment>
<dbReference type="InterPro" id="IPR042178">
    <property type="entry name" value="Serpin_sf_1"/>
</dbReference>
<dbReference type="Gene3D" id="2.30.39.10">
    <property type="entry name" value="Alpha-1-antitrypsin, domain 1"/>
    <property type="match status" value="1"/>
</dbReference>
<keyword evidence="3" id="KW-0722">Serine protease inhibitor</keyword>
<feature type="domain" description="Serpin" evidence="4">
    <location>
        <begin position="18"/>
        <end position="390"/>
    </location>
</feature>
<dbReference type="InterPro" id="IPR042185">
    <property type="entry name" value="Serpin_sf_2"/>
</dbReference>
<evidence type="ECO:0000313" key="6">
    <source>
        <dbReference type="Proteomes" id="UP000551758"/>
    </source>
</evidence>
<name>A0A7J7ETM2_DICBM</name>
<dbReference type="Pfam" id="PF00079">
    <property type="entry name" value="Serpin"/>
    <property type="match status" value="1"/>
</dbReference>
<dbReference type="FunFam" id="2.30.39.10:FF:000001">
    <property type="entry name" value="Serpin family B member 2"/>
    <property type="match status" value="1"/>
</dbReference>
<dbReference type="AlphaFoldDB" id="A0A7J7ETM2"/>
<dbReference type="GO" id="GO:0005615">
    <property type="term" value="C:extracellular space"/>
    <property type="evidence" value="ECO:0007669"/>
    <property type="project" value="InterPro"/>
</dbReference>
<reference evidence="5 6" key="1">
    <citation type="journal article" date="2020" name="Mol. Biol. Evol.">
        <title>Interspecific Gene Flow and the Evolution of Specialization in Black and White Rhinoceros.</title>
        <authorList>
            <person name="Moodley Y."/>
            <person name="Westbury M.V."/>
            <person name="Russo I.M."/>
            <person name="Gopalakrishnan S."/>
            <person name="Rakotoarivelo A."/>
            <person name="Olsen R.A."/>
            <person name="Prost S."/>
            <person name="Tunstall T."/>
            <person name="Ryder O.A."/>
            <person name="Dalen L."/>
            <person name="Bruford M.W."/>
        </authorList>
    </citation>
    <scope>NUCLEOTIDE SEQUENCE [LARGE SCALE GENOMIC DNA]</scope>
    <source>
        <strain evidence="5">SBR-YM</strain>
        <tissue evidence="5">Skin</tissue>
    </source>
</reference>
<proteinExistence type="inferred from homology"/>
<dbReference type="InterPro" id="IPR023796">
    <property type="entry name" value="Serpin_dom"/>
</dbReference>
<evidence type="ECO:0000313" key="5">
    <source>
        <dbReference type="EMBL" id="KAF5919031.1"/>
    </source>
</evidence>
<dbReference type="EMBL" id="JACDTQ010002401">
    <property type="protein sequence ID" value="KAF5919031.1"/>
    <property type="molecule type" value="Genomic_DNA"/>
</dbReference>
<dbReference type="PROSITE" id="PS00284">
    <property type="entry name" value="SERPIN"/>
    <property type="match status" value="1"/>
</dbReference>
<dbReference type="FunFam" id="2.10.310.10:FF:000001">
    <property type="entry name" value="Serpin family A member 1"/>
    <property type="match status" value="1"/>
</dbReference>
<dbReference type="SMART" id="SM00093">
    <property type="entry name" value="SERPIN"/>
    <property type="match status" value="1"/>
</dbReference>
<dbReference type="GO" id="GO:0004867">
    <property type="term" value="F:serine-type endopeptidase inhibitor activity"/>
    <property type="evidence" value="ECO:0007669"/>
    <property type="project" value="UniProtKB-KW"/>
</dbReference>
<dbReference type="PANTHER" id="PTHR11461">
    <property type="entry name" value="SERINE PROTEASE INHIBITOR, SERPIN"/>
    <property type="match status" value="1"/>
</dbReference>
<comment type="similarity">
    <text evidence="1">Belongs to the serpin family. Ov-serpin subfamily.</text>
</comment>
<protein>
    <recommendedName>
        <fullName evidence="4">Serpin domain-containing protein</fullName>
    </recommendedName>
</protein>
<dbReference type="SUPFAM" id="SSF56574">
    <property type="entry name" value="Serpins"/>
    <property type="match status" value="1"/>
</dbReference>
<dbReference type="InterPro" id="IPR000215">
    <property type="entry name" value="Serpin_fam"/>
</dbReference>
<dbReference type="Gene3D" id="3.30.497.10">
    <property type="entry name" value="Antithrombin, subunit I, domain 2"/>
    <property type="match status" value="1"/>
</dbReference>
<keyword evidence="6" id="KW-1185">Reference proteome</keyword>
<evidence type="ECO:0000256" key="3">
    <source>
        <dbReference type="ARBA" id="ARBA00022900"/>
    </source>
</evidence>
<organism evidence="5 6">
    <name type="scientific">Diceros bicornis minor</name>
    <name type="common">South-central black rhinoceros</name>
    <dbReference type="NCBI Taxonomy" id="77932"/>
    <lineage>
        <taxon>Eukaryota</taxon>
        <taxon>Metazoa</taxon>
        <taxon>Chordata</taxon>
        <taxon>Craniata</taxon>
        <taxon>Vertebrata</taxon>
        <taxon>Euteleostomi</taxon>
        <taxon>Mammalia</taxon>
        <taxon>Eutheria</taxon>
        <taxon>Laurasiatheria</taxon>
        <taxon>Perissodactyla</taxon>
        <taxon>Rhinocerotidae</taxon>
        <taxon>Diceros</taxon>
    </lineage>
</organism>
<evidence type="ECO:0000256" key="2">
    <source>
        <dbReference type="ARBA" id="ARBA00022690"/>
    </source>
</evidence>
<dbReference type="CDD" id="cd19956">
    <property type="entry name" value="serpinB"/>
    <property type="match status" value="1"/>
</dbReference>
<dbReference type="InterPro" id="IPR036186">
    <property type="entry name" value="Serpin_sf"/>
</dbReference>
<dbReference type="InterPro" id="IPR023795">
    <property type="entry name" value="Serpin_CS"/>
</dbReference>
<feature type="non-terminal residue" evidence="5">
    <location>
        <position position="390"/>
    </location>
</feature>
<evidence type="ECO:0000259" key="4">
    <source>
        <dbReference type="SMART" id="SM00093"/>
    </source>
</evidence>
<dbReference type="PANTHER" id="PTHR11461:SF323">
    <property type="entry name" value="SERPIN DOMAIN-CONTAINING PROTEIN"/>
    <property type="match status" value="1"/>
</dbReference>
<gene>
    <name evidence="5" type="ORF">HPG69_003666</name>
</gene>